<dbReference type="PROSITE" id="PS50106">
    <property type="entry name" value="PDZ"/>
    <property type="match status" value="1"/>
</dbReference>
<dbReference type="Pfam" id="PF17820">
    <property type="entry name" value="PDZ_6"/>
    <property type="match status" value="1"/>
</dbReference>
<accession>A0ABS1H630</accession>
<feature type="transmembrane region" description="Helical" evidence="1">
    <location>
        <begin position="244"/>
        <end position="265"/>
    </location>
</feature>
<feature type="transmembrane region" description="Helical" evidence="1">
    <location>
        <begin position="55"/>
        <end position="78"/>
    </location>
</feature>
<evidence type="ECO:0000313" key="3">
    <source>
        <dbReference type="EMBL" id="MBK3494869.1"/>
    </source>
</evidence>
<dbReference type="InterPro" id="IPR001478">
    <property type="entry name" value="PDZ"/>
</dbReference>
<comment type="caution">
    <text evidence="3">The sequence shown here is derived from an EMBL/GenBank/DDBJ whole genome shotgun (WGS) entry which is preliminary data.</text>
</comment>
<protein>
    <submittedName>
        <fullName evidence="3">PDZ domain-containing protein</fullName>
    </submittedName>
</protein>
<feature type="transmembrane region" description="Helical" evidence="1">
    <location>
        <begin position="271"/>
        <end position="293"/>
    </location>
</feature>
<reference evidence="3 4" key="1">
    <citation type="submission" date="2020-12" db="EMBL/GenBank/DDBJ databases">
        <title>YIM B01967 draft genome.</title>
        <authorList>
            <person name="Yan X."/>
        </authorList>
    </citation>
    <scope>NUCLEOTIDE SEQUENCE [LARGE SCALE GENOMIC DNA]</scope>
    <source>
        <strain evidence="3 4">YIM B01967</strain>
    </source>
</reference>
<dbReference type="Gene3D" id="2.30.42.10">
    <property type="match status" value="1"/>
</dbReference>
<keyword evidence="1" id="KW-1133">Transmembrane helix</keyword>
<evidence type="ECO:0000313" key="4">
    <source>
        <dbReference type="Proteomes" id="UP000618943"/>
    </source>
</evidence>
<name>A0ABS1H630_9BACL</name>
<feature type="transmembrane region" description="Helical" evidence="1">
    <location>
        <begin position="214"/>
        <end position="232"/>
    </location>
</feature>
<evidence type="ECO:0000259" key="2">
    <source>
        <dbReference type="PROSITE" id="PS50106"/>
    </source>
</evidence>
<dbReference type="EMBL" id="JAEOAH010000007">
    <property type="protein sequence ID" value="MBK3494869.1"/>
    <property type="molecule type" value="Genomic_DNA"/>
</dbReference>
<feature type="transmembrane region" description="Helical" evidence="1">
    <location>
        <begin position="142"/>
        <end position="162"/>
    </location>
</feature>
<dbReference type="InterPro" id="IPR041489">
    <property type="entry name" value="PDZ_6"/>
</dbReference>
<sequence>MYLDILIELLKGIGRFVLNPILYVAIIFTILLGYRRVITERKSFNTRIRWGWTETLFLLKDGWLLALGISIISIGLGLVVPLEYLVLFICASIICILTFYYTASAVYPLAIAFGVIWYLQAQDASFNFLWWTFTGNSMDLGLFVVIPAFVGLLLLAEGILIYRHAVKFASPRLEKSDRGMPAATYLVKRLWLLPIFFVIPGGLIQAYIPYWPQLTMWNSTFSFILVPVVIGFQQRSRKTLPVHFYPRIGKAIILLAMIVLLGAIVAPHIPAFGFVGICVAVGGRILISIIYAWTERDSGYAVTPQNAGVVIAAILPGSPAQAMGLQVGECIRKVNGIEVQTEEEMYEALQVNAAQCRIEVLNHDGEVRLRQQVIHRHDHYKIGLLVVR</sequence>
<organism evidence="3 4">
    <name type="scientific">Viridibacillus soli</name>
    <dbReference type="NCBI Taxonomy" id="2798301"/>
    <lineage>
        <taxon>Bacteria</taxon>
        <taxon>Bacillati</taxon>
        <taxon>Bacillota</taxon>
        <taxon>Bacilli</taxon>
        <taxon>Bacillales</taxon>
        <taxon>Caryophanaceae</taxon>
        <taxon>Viridibacillus</taxon>
    </lineage>
</organism>
<evidence type="ECO:0000256" key="1">
    <source>
        <dbReference type="SAM" id="Phobius"/>
    </source>
</evidence>
<keyword evidence="4" id="KW-1185">Reference proteome</keyword>
<dbReference type="InterPro" id="IPR036034">
    <property type="entry name" value="PDZ_sf"/>
</dbReference>
<proteinExistence type="predicted"/>
<dbReference type="Proteomes" id="UP000618943">
    <property type="component" value="Unassembled WGS sequence"/>
</dbReference>
<feature type="transmembrane region" description="Helical" evidence="1">
    <location>
        <begin position="12"/>
        <end position="34"/>
    </location>
</feature>
<keyword evidence="1" id="KW-0472">Membrane</keyword>
<feature type="transmembrane region" description="Helical" evidence="1">
    <location>
        <begin position="190"/>
        <end position="208"/>
    </location>
</feature>
<dbReference type="RefSeq" id="WP_200748671.1">
    <property type="nucleotide sequence ID" value="NZ_JAEOAH010000007.1"/>
</dbReference>
<keyword evidence="1" id="KW-0812">Transmembrane</keyword>
<gene>
    <name evidence="3" type="ORF">JFL43_08345</name>
</gene>
<dbReference type="SMART" id="SM00228">
    <property type="entry name" value="PDZ"/>
    <property type="match status" value="1"/>
</dbReference>
<feature type="domain" description="PDZ" evidence="2">
    <location>
        <begin position="286"/>
        <end position="364"/>
    </location>
</feature>
<dbReference type="SUPFAM" id="SSF50156">
    <property type="entry name" value="PDZ domain-like"/>
    <property type="match status" value="1"/>
</dbReference>